<keyword evidence="1" id="KW-0812">Transmembrane</keyword>
<comment type="caution">
    <text evidence="2">The sequence shown here is derived from an EMBL/GenBank/DDBJ whole genome shotgun (WGS) entry which is preliminary data.</text>
</comment>
<dbReference type="STRING" id="313628.LNTAR_08201"/>
<sequence length="180" mass="19944">MLKKIDADLIGSLASVVCLIHCLFMPWVIMFSGAWLSQYFTHPLFHHLMLVVALLIGIPVFLRSYIKYNSKLVLFCGLIGLSLTSYGTFKEEPCCPPPTNEVANVIEEDSSPCETSCKDQSCAETALLNSIDTSETSDTAFVNKSEIKFSAVPIGVAFILLAHILNFKHRKKCQRHCCPG</sequence>
<dbReference type="OrthoDB" id="5966279at2"/>
<dbReference type="EMBL" id="ABCK01000027">
    <property type="protein sequence ID" value="EDM25589.1"/>
    <property type="molecule type" value="Genomic_DNA"/>
</dbReference>
<keyword evidence="3" id="KW-1185">Reference proteome</keyword>
<dbReference type="Pfam" id="PF03203">
    <property type="entry name" value="MerC"/>
    <property type="match status" value="1"/>
</dbReference>
<protein>
    <recommendedName>
        <fullName evidence="4">MerC domain-containing protein</fullName>
    </recommendedName>
</protein>
<dbReference type="GO" id="GO:0016020">
    <property type="term" value="C:membrane"/>
    <property type="evidence" value="ECO:0007669"/>
    <property type="project" value="InterPro"/>
</dbReference>
<keyword evidence="1" id="KW-1133">Transmembrane helix</keyword>
<evidence type="ECO:0000313" key="2">
    <source>
        <dbReference type="EMBL" id="EDM25589.1"/>
    </source>
</evidence>
<proteinExistence type="predicted"/>
<reference evidence="2 3" key="1">
    <citation type="journal article" date="2010" name="J. Bacteriol.">
        <title>Genome sequence of Lentisphaera araneosa HTCC2155T, the type species of the order Lentisphaerales in the phylum Lentisphaerae.</title>
        <authorList>
            <person name="Thrash J.C."/>
            <person name="Cho J.C."/>
            <person name="Vergin K.L."/>
            <person name="Morris R.M."/>
            <person name="Giovannoni S.J."/>
        </authorList>
    </citation>
    <scope>NUCLEOTIDE SEQUENCE [LARGE SCALE GENOMIC DNA]</scope>
    <source>
        <strain evidence="2 3">HTCC2155</strain>
    </source>
</reference>
<feature type="transmembrane region" description="Helical" evidence="1">
    <location>
        <begin position="12"/>
        <end position="32"/>
    </location>
</feature>
<name>A6DS14_9BACT</name>
<accession>A6DS14</accession>
<evidence type="ECO:0000256" key="1">
    <source>
        <dbReference type="SAM" id="Phobius"/>
    </source>
</evidence>
<evidence type="ECO:0008006" key="4">
    <source>
        <dbReference type="Google" id="ProtNLM"/>
    </source>
</evidence>
<dbReference type="Proteomes" id="UP000004947">
    <property type="component" value="Unassembled WGS sequence"/>
</dbReference>
<gene>
    <name evidence="2" type="ORF">LNTAR_08201</name>
</gene>
<feature type="transmembrane region" description="Helical" evidence="1">
    <location>
        <begin position="44"/>
        <end position="65"/>
    </location>
</feature>
<dbReference type="RefSeq" id="WP_007280632.1">
    <property type="nucleotide sequence ID" value="NZ_ABCK01000027.1"/>
</dbReference>
<evidence type="ECO:0000313" key="3">
    <source>
        <dbReference type="Proteomes" id="UP000004947"/>
    </source>
</evidence>
<keyword evidence="1" id="KW-0472">Membrane</keyword>
<dbReference type="InterPro" id="IPR004891">
    <property type="entry name" value="Mercury-R_MerC"/>
</dbReference>
<feature type="transmembrane region" description="Helical" evidence="1">
    <location>
        <begin position="72"/>
        <end position="89"/>
    </location>
</feature>
<dbReference type="AlphaFoldDB" id="A6DS14"/>
<feature type="transmembrane region" description="Helical" evidence="1">
    <location>
        <begin position="147"/>
        <end position="165"/>
    </location>
</feature>
<dbReference type="GO" id="GO:0015097">
    <property type="term" value="F:mercury ion transmembrane transporter activity"/>
    <property type="evidence" value="ECO:0007669"/>
    <property type="project" value="InterPro"/>
</dbReference>
<organism evidence="2 3">
    <name type="scientific">Lentisphaera araneosa HTCC2155</name>
    <dbReference type="NCBI Taxonomy" id="313628"/>
    <lineage>
        <taxon>Bacteria</taxon>
        <taxon>Pseudomonadati</taxon>
        <taxon>Lentisphaerota</taxon>
        <taxon>Lentisphaeria</taxon>
        <taxon>Lentisphaerales</taxon>
        <taxon>Lentisphaeraceae</taxon>
        <taxon>Lentisphaera</taxon>
    </lineage>
</organism>